<reference evidence="1" key="1">
    <citation type="submission" date="2022-10" db="EMBL/GenBank/DDBJ databases">
        <title>Culturing micro-colonial fungi from biological soil crusts in the Mojave desert and describing Neophaeococcomyces mojavensis, and introducing the new genera and species Taxawa tesnikishii.</title>
        <authorList>
            <person name="Kurbessoian T."/>
            <person name="Stajich J.E."/>
        </authorList>
    </citation>
    <scope>NUCLEOTIDE SEQUENCE</scope>
    <source>
        <strain evidence="1">JES_112</strain>
    </source>
</reference>
<dbReference type="Proteomes" id="UP001172386">
    <property type="component" value="Unassembled WGS sequence"/>
</dbReference>
<sequence>MEGLRSLAQEDFDQQQLFVDQAQDIQTFNITLTVGQAATISRASLTETNRVHVVNRSLAASHHSFSLRLTRICRDSSQTLLITRQNFLELVEAMQLDTAMLYHIRCNSSGFYHCESRPSNCSSQVYSYFLGCTDFRLAWTFDPSQMRSEVLFIDGGTYQSYRRDKVFHRFVEVLQLYKDYICCPQILAFAASTYLMLYIEGFISTCLQGIRRIEGFTGHGAWIDHSIADKKSDFEWILEASKQIHRYLAYLANQVRHIGIVISLMQDLKENKLKLRNELLSDTAKDAYDARLVDLETAAVTLQQRLDHAKACVIYLQERVRAQSTV</sequence>
<accession>A0ACC2ZUD6</accession>
<name>A0ACC2ZUD6_9EURO</name>
<keyword evidence="2" id="KW-1185">Reference proteome</keyword>
<protein>
    <submittedName>
        <fullName evidence="1">Uncharacterized protein</fullName>
    </submittedName>
</protein>
<gene>
    <name evidence="1" type="ORF">H2198_009518</name>
</gene>
<evidence type="ECO:0000313" key="1">
    <source>
        <dbReference type="EMBL" id="KAJ9651186.1"/>
    </source>
</evidence>
<feature type="non-terminal residue" evidence="1">
    <location>
        <position position="326"/>
    </location>
</feature>
<comment type="caution">
    <text evidence="1">The sequence shown here is derived from an EMBL/GenBank/DDBJ whole genome shotgun (WGS) entry which is preliminary data.</text>
</comment>
<organism evidence="1 2">
    <name type="scientific">Neophaeococcomyces mojaviensis</name>
    <dbReference type="NCBI Taxonomy" id="3383035"/>
    <lineage>
        <taxon>Eukaryota</taxon>
        <taxon>Fungi</taxon>
        <taxon>Dikarya</taxon>
        <taxon>Ascomycota</taxon>
        <taxon>Pezizomycotina</taxon>
        <taxon>Eurotiomycetes</taxon>
        <taxon>Chaetothyriomycetidae</taxon>
        <taxon>Chaetothyriales</taxon>
        <taxon>Chaetothyriales incertae sedis</taxon>
        <taxon>Neophaeococcomyces</taxon>
    </lineage>
</organism>
<dbReference type="EMBL" id="JAPDRQ010000275">
    <property type="protein sequence ID" value="KAJ9651186.1"/>
    <property type="molecule type" value="Genomic_DNA"/>
</dbReference>
<evidence type="ECO:0000313" key="2">
    <source>
        <dbReference type="Proteomes" id="UP001172386"/>
    </source>
</evidence>
<proteinExistence type="predicted"/>